<proteinExistence type="predicted"/>
<dbReference type="AlphaFoldDB" id="Q5ZCM2"/>
<gene>
    <name evidence="2" type="ORF">P0504H10.34</name>
</gene>
<sequence length="169" mass="18588">MARAAELRAAPHGWLAQRLASVVAAHGGGIKLRAAWFPSSELRHSDVQPAAARPGTVGPHHQVGLAGGNWYERIGPPGPPTKTNGNRRATNNSDPIWIVQVRSKIRVEVGHPVRHTGCKQQDEEEETGNREKHRCKSIYTTEKNAAKPSKRRRKDGDPYSPMHPINPAK</sequence>
<reference evidence="2" key="1">
    <citation type="journal article" date="2002" name="Nature">
        <title>The genome sequence and structure of rice chromosome 1.</title>
        <authorList>
            <person name="Sasaki T."/>
            <person name="Matsumoto T."/>
            <person name="Yamamoto K."/>
            <person name="Sakata K."/>
            <person name="Baba T."/>
            <person name="Katayose Y."/>
            <person name="Wu J."/>
            <person name="Niimura Y."/>
            <person name="Cheng Z."/>
            <person name="Nagamura Y."/>
            <person name="Antonio B.A."/>
            <person name="Kanamori H."/>
            <person name="Hosokawa S."/>
            <person name="Masukawa M."/>
            <person name="Arikawa K."/>
            <person name="Chiden Y."/>
            <person name="Hayashi M."/>
            <person name="Okamoto M."/>
            <person name="Ando T."/>
            <person name="Aoki H."/>
            <person name="Arita K."/>
            <person name="Hamada M."/>
            <person name="Harada C."/>
            <person name="Hijishita S."/>
            <person name="Honda M."/>
            <person name="Ichikawa Y."/>
            <person name="Idonuma A."/>
            <person name="Iijima M."/>
            <person name="Ikeda M."/>
            <person name="Ikeno M."/>
            <person name="Itoh S."/>
            <person name="Itoh T."/>
            <person name="Itoh Y."/>
            <person name="Itoh Y."/>
            <person name="Iwabuchi A."/>
            <person name="Kamiya K."/>
            <person name="Karasawa W."/>
            <person name="Katagiri S."/>
            <person name="Kikuta A."/>
            <person name="Kobayashi N."/>
            <person name="Kono I."/>
            <person name="Machita K."/>
            <person name="Maehara T."/>
            <person name="Mizuno H."/>
            <person name="Mizubayashi T."/>
            <person name="Mukai Y."/>
            <person name="Nagasaki H."/>
            <person name="Nakashima M."/>
            <person name="Nakama Y."/>
            <person name="Nakamichi Y."/>
            <person name="Nakamura M."/>
            <person name="Namiki N."/>
            <person name="Negishi M."/>
            <person name="Ohta I."/>
            <person name="Ono N."/>
            <person name="Saji S."/>
            <person name="Sakai K."/>
            <person name="Shibata M."/>
            <person name="Shimokawa T."/>
            <person name="Shomura A."/>
            <person name="Song J."/>
            <person name="Takazaki Y."/>
            <person name="Terasawa K."/>
            <person name="Tsuji K."/>
            <person name="Waki K."/>
            <person name="Yamagata H."/>
            <person name="Yamane H."/>
            <person name="Yoshiki S."/>
            <person name="Yoshihara R."/>
            <person name="Yukawa K."/>
            <person name="Zhong H."/>
            <person name="Iwama H."/>
            <person name="Endo T."/>
            <person name="Ito H."/>
            <person name="Hahn J.H."/>
            <person name="Kim H.I."/>
            <person name="Eun M.Y."/>
            <person name="Yano M."/>
            <person name="Jiang J."/>
            <person name="Gojobori T."/>
        </authorList>
    </citation>
    <scope>NUCLEOTIDE SEQUENCE</scope>
</reference>
<accession>Q5ZCM2</accession>
<feature type="compositionally biased region" description="Polar residues" evidence="1">
    <location>
        <begin position="81"/>
        <end position="94"/>
    </location>
</feature>
<organism evidence="2">
    <name type="scientific">Oryza sativa subsp. japonica</name>
    <name type="common">Rice</name>
    <dbReference type="NCBI Taxonomy" id="39947"/>
    <lineage>
        <taxon>Eukaryota</taxon>
        <taxon>Viridiplantae</taxon>
        <taxon>Streptophyta</taxon>
        <taxon>Embryophyta</taxon>
        <taxon>Tracheophyta</taxon>
        <taxon>Spermatophyta</taxon>
        <taxon>Magnoliopsida</taxon>
        <taxon>Liliopsida</taxon>
        <taxon>Poales</taxon>
        <taxon>Poaceae</taxon>
        <taxon>BOP clade</taxon>
        <taxon>Oryzoideae</taxon>
        <taxon>Oryzeae</taxon>
        <taxon>Oryzinae</taxon>
        <taxon>Oryza</taxon>
        <taxon>Oryza sativa</taxon>
    </lineage>
</organism>
<protein>
    <submittedName>
        <fullName evidence="2">Uncharacterized protein</fullName>
    </submittedName>
</protein>
<feature type="region of interest" description="Disordered" evidence="1">
    <location>
        <begin position="112"/>
        <end position="169"/>
    </location>
</feature>
<evidence type="ECO:0000313" key="2">
    <source>
        <dbReference type="EMBL" id="BAD52474.1"/>
    </source>
</evidence>
<dbReference type="EMBL" id="AP002526">
    <property type="protein sequence ID" value="BAD52474.1"/>
    <property type="molecule type" value="Genomic_DNA"/>
</dbReference>
<name>Q5ZCM2_ORYSJ</name>
<feature type="region of interest" description="Disordered" evidence="1">
    <location>
        <begin position="66"/>
        <end position="95"/>
    </location>
</feature>
<evidence type="ECO:0000256" key="1">
    <source>
        <dbReference type="SAM" id="MobiDB-lite"/>
    </source>
</evidence>
<dbReference type="Proteomes" id="UP000817658">
    <property type="component" value="Chromosome 1"/>
</dbReference>